<feature type="domain" description="Cardiolipin synthase N-terminal" evidence="7">
    <location>
        <begin position="22"/>
        <end position="64"/>
    </location>
</feature>
<dbReference type="EMBL" id="VTES01000005">
    <property type="protein sequence ID" value="TYS62156.1"/>
    <property type="molecule type" value="Genomic_DNA"/>
</dbReference>
<comment type="subcellular location">
    <subcellularLocation>
        <location evidence="1">Cell membrane</location>
        <topology evidence="1">Multi-pass membrane protein</topology>
    </subcellularLocation>
</comment>
<dbReference type="RefSeq" id="WP_148950566.1">
    <property type="nucleotide sequence ID" value="NZ_VTES01000005.1"/>
</dbReference>
<dbReference type="GO" id="GO:0005886">
    <property type="term" value="C:plasma membrane"/>
    <property type="evidence" value="ECO:0007669"/>
    <property type="project" value="UniProtKB-SubCell"/>
</dbReference>
<gene>
    <name evidence="8" type="ORF">FZD47_18935</name>
</gene>
<evidence type="ECO:0000313" key="9">
    <source>
        <dbReference type="Proteomes" id="UP000323732"/>
    </source>
</evidence>
<feature type="transmembrane region" description="Helical" evidence="6">
    <location>
        <begin position="43"/>
        <end position="62"/>
    </location>
</feature>
<protein>
    <submittedName>
        <fullName evidence="8">Transcriptional regulator</fullName>
    </submittedName>
</protein>
<evidence type="ECO:0000256" key="4">
    <source>
        <dbReference type="ARBA" id="ARBA00022989"/>
    </source>
</evidence>
<keyword evidence="2" id="KW-1003">Cell membrane</keyword>
<feature type="transmembrane region" description="Helical" evidence="6">
    <location>
        <begin position="12"/>
        <end position="31"/>
    </location>
</feature>
<evidence type="ECO:0000256" key="3">
    <source>
        <dbReference type="ARBA" id="ARBA00022692"/>
    </source>
</evidence>
<proteinExistence type="predicted"/>
<evidence type="ECO:0000256" key="5">
    <source>
        <dbReference type="ARBA" id="ARBA00023136"/>
    </source>
</evidence>
<keyword evidence="5 6" id="KW-0472">Membrane</keyword>
<evidence type="ECO:0000256" key="2">
    <source>
        <dbReference type="ARBA" id="ARBA00022475"/>
    </source>
</evidence>
<dbReference type="Pfam" id="PF13396">
    <property type="entry name" value="PLDc_N"/>
    <property type="match status" value="1"/>
</dbReference>
<reference evidence="8 9" key="1">
    <citation type="submission" date="2019-08" db="EMBL/GenBank/DDBJ databases">
        <title>Bacillus genomes from the desert of Cuatro Cienegas, Coahuila.</title>
        <authorList>
            <person name="Olmedo-Alvarez G."/>
        </authorList>
    </citation>
    <scope>NUCLEOTIDE SEQUENCE [LARGE SCALE GENOMIC DNA]</scope>
    <source>
        <strain evidence="8 9">CH37_1T</strain>
    </source>
</reference>
<keyword evidence="3 6" id="KW-0812">Transmembrane</keyword>
<organism evidence="8 9">
    <name type="scientific">Bacillus infantis</name>
    <dbReference type="NCBI Taxonomy" id="324767"/>
    <lineage>
        <taxon>Bacteria</taxon>
        <taxon>Bacillati</taxon>
        <taxon>Bacillota</taxon>
        <taxon>Bacilli</taxon>
        <taxon>Bacillales</taxon>
        <taxon>Bacillaceae</taxon>
        <taxon>Bacillus</taxon>
    </lineage>
</organism>
<dbReference type="AlphaFoldDB" id="A0A5D4SKF3"/>
<comment type="caution">
    <text evidence="8">The sequence shown here is derived from an EMBL/GenBank/DDBJ whole genome shotgun (WGS) entry which is preliminary data.</text>
</comment>
<evidence type="ECO:0000256" key="1">
    <source>
        <dbReference type="ARBA" id="ARBA00004651"/>
    </source>
</evidence>
<sequence length="67" mass="7485">MNELLNAIPWEAVAPILVLQLILMTAALVSCIREEKTNGPKGLWILIILMINIIGPVLYFVVGRRND</sequence>
<evidence type="ECO:0000313" key="8">
    <source>
        <dbReference type="EMBL" id="TYS62156.1"/>
    </source>
</evidence>
<dbReference type="InterPro" id="IPR027379">
    <property type="entry name" value="CLS_N"/>
</dbReference>
<evidence type="ECO:0000259" key="7">
    <source>
        <dbReference type="Pfam" id="PF13396"/>
    </source>
</evidence>
<dbReference type="Proteomes" id="UP000323732">
    <property type="component" value="Unassembled WGS sequence"/>
</dbReference>
<evidence type="ECO:0000256" key="6">
    <source>
        <dbReference type="SAM" id="Phobius"/>
    </source>
</evidence>
<name>A0A5D4SKF3_9BACI</name>
<keyword evidence="4 6" id="KW-1133">Transmembrane helix</keyword>
<accession>A0A5D4SKF3</accession>